<evidence type="ECO:0000313" key="2">
    <source>
        <dbReference type="Proteomes" id="UP001303046"/>
    </source>
</evidence>
<sequence>MRSEFKGQTFRLLLNFSTTTLDHLLVLSSHLDLAVLNAFSGNCGTRKNSCTSSQIMSNQWHWRKRGC</sequence>
<reference evidence="1 2" key="1">
    <citation type="submission" date="2023-08" db="EMBL/GenBank/DDBJ databases">
        <title>A Necator americanus chromosomal reference genome.</title>
        <authorList>
            <person name="Ilik V."/>
            <person name="Petrzelkova K.J."/>
            <person name="Pardy F."/>
            <person name="Fuh T."/>
            <person name="Niatou-Singa F.S."/>
            <person name="Gouil Q."/>
            <person name="Baker L."/>
            <person name="Ritchie M.E."/>
            <person name="Jex A.R."/>
            <person name="Gazzola D."/>
            <person name="Li H."/>
            <person name="Toshio Fujiwara R."/>
            <person name="Zhan B."/>
            <person name="Aroian R.V."/>
            <person name="Pafco B."/>
            <person name="Schwarz E.M."/>
        </authorList>
    </citation>
    <scope>NUCLEOTIDE SEQUENCE [LARGE SCALE GENOMIC DNA]</scope>
    <source>
        <strain evidence="1 2">Aroian</strain>
        <tissue evidence="1">Whole animal</tissue>
    </source>
</reference>
<accession>A0ABR1E8E0</accession>
<dbReference type="Proteomes" id="UP001303046">
    <property type="component" value="Unassembled WGS sequence"/>
</dbReference>
<dbReference type="EMBL" id="JAVFWL010000005">
    <property type="protein sequence ID" value="KAK6758960.1"/>
    <property type="molecule type" value="Genomic_DNA"/>
</dbReference>
<comment type="caution">
    <text evidence="1">The sequence shown here is derived from an EMBL/GenBank/DDBJ whole genome shotgun (WGS) entry which is preliminary data.</text>
</comment>
<organism evidence="1 2">
    <name type="scientific">Necator americanus</name>
    <name type="common">Human hookworm</name>
    <dbReference type="NCBI Taxonomy" id="51031"/>
    <lineage>
        <taxon>Eukaryota</taxon>
        <taxon>Metazoa</taxon>
        <taxon>Ecdysozoa</taxon>
        <taxon>Nematoda</taxon>
        <taxon>Chromadorea</taxon>
        <taxon>Rhabditida</taxon>
        <taxon>Rhabditina</taxon>
        <taxon>Rhabditomorpha</taxon>
        <taxon>Strongyloidea</taxon>
        <taxon>Ancylostomatidae</taxon>
        <taxon>Bunostominae</taxon>
        <taxon>Necator</taxon>
    </lineage>
</organism>
<evidence type="ECO:0000313" key="1">
    <source>
        <dbReference type="EMBL" id="KAK6758960.1"/>
    </source>
</evidence>
<proteinExistence type="predicted"/>
<name>A0ABR1E8E0_NECAM</name>
<protein>
    <submittedName>
        <fullName evidence="1">Uncharacterized protein</fullName>
    </submittedName>
</protein>
<keyword evidence="2" id="KW-1185">Reference proteome</keyword>
<gene>
    <name evidence="1" type="primary">Necator_chrV.g21075</name>
    <name evidence="1" type="ORF">RB195_016282</name>
</gene>